<dbReference type="EMBL" id="JAAKGU010000011">
    <property type="protein sequence ID" value="NGM84804.1"/>
    <property type="molecule type" value="Genomic_DNA"/>
</dbReference>
<dbReference type="Gene3D" id="3.30.870.10">
    <property type="entry name" value="Endonuclease Chain A"/>
    <property type="match status" value="1"/>
</dbReference>
<gene>
    <name evidence="2" type="ORF">G5B47_20585</name>
</gene>
<sequence length="116" mass="13124">MKRSAKKRIYIEAPYFVPDPRLLFALKMAAMQGVDVRVIIPAVPDSKHVYFASLSYARELLQAGIRFYRYQKGFIHAKVIICDDKACSGSAKMDIRSFTDQFEINAIFLTGKPSTA</sequence>
<dbReference type="GO" id="GO:0006793">
    <property type="term" value="P:phosphorus metabolic process"/>
    <property type="evidence" value="ECO:0007669"/>
    <property type="project" value="UniProtKB-ARBA"/>
</dbReference>
<dbReference type="AlphaFoldDB" id="A0A6M1PR14"/>
<keyword evidence="3" id="KW-1185">Reference proteome</keyword>
<dbReference type="PANTHER" id="PTHR21248:SF22">
    <property type="entry name" value="PHOSPHOLIPASE D"/>
    <property type="match status" value="1"/>
</dbReference>
<evidence type="ECO:0000259" key="1">
    <source>
        <dbReference type="Pfam" id="PF13091"/>
    </source>
</evidence>
<protein>
    <recommendedName>
        <fullName evidence="1">Phospholipase D-like domain-containing protein</fullName>
    </recommendedName>
</protein>
<dbReference type="CDD" id="cd09112">
    <property type="entry name" value="PLDc_CLS_2"/>
    <property type="match status" value="1"/>
</dbReference>
<dbReference type="RefSeq" id="WP_165102186.1">
    <property type="nucleotide sequence ID" value="NZ_JAAKGU010000011.1"/>
</dbReference>
<dbReference type="PANTHER" id="PTHR21248">
    <property type="entry name" value="CARDIOLIPIN SYNTHASE"/>
    <property type="match status" value="1"/>
</dbReference>
<organism evidence="2 3">
    <name type="scientific">Paenibacillus apii</name>
    <dbReference type="NCBI Taxonomy" id="1850370"/>
    <lineage>
        <taxon>Bacteria</taxon>
        <taxon>Bacillati</taxon>
        <taxon>Bacillota</taxon>
        <taxon>Bacilli</taxon>
        <taxon>Bacillales</taxon>
        <taxon>Paenibacillaceae</taxon>
        <taxon>Paenibacillus</taxon>
    </lineage>
</organism>
<dbReference type="Pfam" id="PF13091">
    <property type="entry name" value="PLDc_2"/>
    <property type="match status" value="1"/>
</dbReference>
<reference evidence="2 3" key="1">
    <citation type="submission" date="2020-02" db="EMBL/GenBank/DDBJ databases">
        <authorList>
            <person name="Gao J."/>
            <person name="Sun J."/>
        </authorList>
    </citation>
    <scope>NUCLEOTIDE SEQUENCE [LARGE SCALE GENOMIC DNA]</scope>
    <source>
        <strain evidence="2 3">7124</strain>
    </source>
</reference>
<accession>A0A6M1PR14</accession>
<dbReference type="SUPFAM" id="SSF56024">
    <property type="entry name" value="Phospholipase D/nuclease"/>
    <property type="match status" value="1"/>
</dbReference>
<proteinExistence type="predicted"/>
<evidence type="ECO:0000313" key="2">
    <source>
        <dbReference type="EMBL" id="NGM84804.1"/>
    </source>
</evidence>
<feature type="domain" description="Phospholipase D-like" evidence="1">
    <location>
        <begin position="4"/>
        <end position="107"/>
    </location>
</feature>
<dbReference type="InterPro" id="IPR025202">
    <property type="entry name" value="PLD-like_dom"/>
</dbReference>
<comment type="caution">
    <text evidence="2">The sequence shown here is derived from an EMBL/GenBank/DDBJ whole genome shotgun (WGS) entry which is preliminary data.</text>
</comment>
<evidence type="ECO:0000313" key="3">
    <source>
        <dbReference type="Proteomes" id="UP000480151"/>
    </source>
</evidence>
<dbReference type="Proteomes" id="UP000480151">
    <property type="component" value="Unassembled WGS sequence"/>
</dbReference>
<name>A0A6M1PR14_9BACL</name>